<organism evidence="6 7">
    <name type="scientific">Lasiodiplodia hormozganensis</name>
    <dbReference type="NCBI Taxonomy" id="869390"/>
    <lineage>
        <taxon>Eukaryota</taxon>
        <taxon>Fungi</taxon>
        <taxon>Dikarya</taxon>
        <taxon>Ascomycota</taxon>
        <taxon>Pezizomycotina</taxon>
        <taxon>Dothideomycetes</taxon>
        <taxon>Dothideomycetes incertae sedis</taxon>
        <taxon>Botryosphaeriales</taxon>
        <taxon>Botryosphaeriaceae</taxon>
        <taxon>Lasiodiplodia</taxon>
    </lineage>
</organism>
<evidence type="ECO:0000256" key="5">
    <source>
        <dbReference type="SAM" id="MobiDB-lite"/>
    </source>
</evidence>
<protein>
    <submittedName>
        <fullName evidence="6">Festuclavine dehydrogenase easG</fullName>
    </submittedName>
</protein>
<comment type="similarity">
    <text evidence="2">Belongs to the fgaFS/easG family.</text>
</comment>
<comment type="caution">
    <text evidence="6">The sequence shown here is derived from an EMBL/GenBank/DDBJ whole genome shotgun (WGS) entry which is preliminary data.</text>
</comment>
<dbReference type="NCBIfam" id="TIGR03649">
    <property type="entry name" value="ergot_EASG"/>
    <property type="match status" value="1"/>
</dbReference>
<dbReference type="PANTHER" id="PTHR43162">
    <property type="match status" value="1"/>
</dbReference>
<evidence type="ECO:0000256" key="1">
    <source>
        <dbReference type="ARBA" id="ARBA00005107"/>
    </source>
</evidence>
<dbReference type="Gene3D" id="3.40.50.720">
    <property type="entry name" value="NAD(P)-binding Rossmann-like Domain"/>
    <property type="match status" value="1"/>
</dbReference>
<comment type="pathway">
    <text evidence="1">Alkaloid biosynthesis; ergot alkaloid biosynthesis.</text>
</comment>
<dbReference type="PANTHER" id="PTHR43162:SF1">
    <property type="entry name" value="PRESTALK A DIFFERENTIATION PROTEIN A"/>
    <property type="match status" value="1"/>
</dbReference>
<evidence type="ECO:0000256" key="2">
    <source>
        <dbReference type="ARBA" id="ARBA00005372"/>
    </source>
</evidence>
<evidence type="ECO:0000256" key="4">
    <source>
        <dbReference type="ARBA" id="ARBA00023002"/>
    </source>
</evidence>
<keyword evidence="4" id="KW-0560">Oxidoreductase</keyword>
<gene>
    <name evidence="6" type="primary">easG_0</name>
    <name evidence="6" type="ORF">DIS24_g604</name>
</gene>
<sequence>MAIFLTGGVGKTSSRVASRLQDAKIPFVLGSRRGASAAPAGMNAVKFDWLDDSTYKNAFEHKFPNGEAIKAIYLVAPDVEDVAPVMNAYIDYCVKEQGVKRFVLMAGSSAEPGGWHTGKVWQHLLDIGVEYAVLRPSWFMENMSEGWSQASVKSGLLVTACGDGKIPFISAEDIAAVVFHTLTDEKPHNTSYRLLGPELLTHDDWRLQIAKKLSKLLGREIANLKLTGEERRKGLKEHGMAEHFADFVTELELMTSRGEEEFEGNDVEKVTGRPPQSFDEFARRNKAAWE</sequence>
<feature type="compositionally biased region" description="Basic and acidic residues" evidence="5">
    <location>
        <begin position="280"/>
        <end position="290"/>
    </location>
</feature>
<dbReference type="Gene3D" id="3.90.25.10">
    <property type="entry name" value="UDP-galactose 4-epimerase, domain 1"/>
    <property type="match status" value="1"/>
</dbReference>
<name>A0AA39Z532_9PEZI</name>
<reference evidence="6" key="1">
    <citation type="submission" date="2023-06" db="EMBL/GenBank/DDBJ databases">
        <title>Multi-omics analyses reveal the molecular pathogenesis toolkit of Lasiodiplodia hormozganensis, a cross-kingdom pathogen.</title>
        <authorList>
            <person name="Felix C."/>
            <person name="Meneses R."/>
            <person name="Goncalves M.F.M."/>
            <person name="Tilleman L."/>
            <person name="Duarte A.S."/>
            <person name="Jorrin-Novo J.V."/>
            <person name="Van De Peer Y."/>
            <person name="Deforce D."/>
            <person name="Van Nieuwerburgh F."/>
            <person name="Esteves A.C."/>
            <person name="Alves A."/>
        </authorList>
    </citation>
    <scope>NUCLEOTIDE SEQUENCE</scope>
    <source>
        <strain evidence="6">CBS 339.90</strain>
    </source>
</reference>
<evidence type="ECO:0000313" key="7">
    <source>
        <dbReference type="Proteomes" id="UP001175001"/>
    </source>
</evidence>
<dbReference type="Proteomes" id="UP001175001">
    <property type="component" value="Unassembled WGS sequence"/>
</dbReference>
<evidence type="ECO:0000256" key="3">
    <source>
        <dbReference type="ARBA" id="ARBA00022589"/>
    </source>
</evidence>
<keyword evidence="7" id="KW-1185">Reference proteome</keyword>
<dbReference type="GO" id="GO:0016491">
    <property type="term" value="F:oxidoreductase activity"/>
    <property type="evidence" value="ECO:0007669"/>
    <property type="project" value="UniProtKB-KW"/>
</dbReference>
<feature type="region of interest" description="Disordered" evidence="5">
    <location>
        <begin position="259"/>
        <end position="290"/>
    </location>
</feature>
<dbReference type="InterPro" id="IPR036291">
    <property type="entry name" value="NAD(P)-bd_dom_sf"/>
</dbReference>
<dbReference type="EMBL" id="JAUJDW010000002">
    <property type="protein sequence ID" value="KAK0664141.1"/>
    <property type="molecule type" value="Genomic_DNA"/>
</dbReference>
<dbReference type="InterPro" id="IPR051604">
    <property type="entry name" value="Ergot_Alk_Oxidoreductase"/>
</dbReference>
<evidence type="ECO:0000313" key="6">
    <source>
        <dbReference type="EMBL" id="KAK0664141.1"/>
    </source>
</evidence>
<accession>A0AA39Z532</accession>
<proteinExistence type="inferred from homology"/>
<keyword evidence="3" id="KW-0017">Alkaloid metabolism</keyword>
<dbReference type="GO" id="GO:0009820">
    <property type="term" value="P:alkaloid metabolic process"/>
    <property type="evidence" value="ECO:0007669"/>
    <property type="project" value="UniProtKB-KW"/>
</dbReference>
<dbReference type="SUPFAM" id="SSF51735">
    <property type="entry name" value="NAD(P)-binding Rossmann-fold domains"/>
    <property type="match status" value="1"/>
</dbReference>
<dbReference type="AlphaFoldDB" id="A0AA39Z532"/>
<dbReference type="InterPro" id="IPR019901">
    <property type="entry name" value="Ergot_alkaloid_biosynthesis"/>
</dbReference>